<dbReference type="PANTHER" id="PTHR23346:SF7">
    <property type="entry name" value="STALLED RIBOSOME SENSOR GCN1"/>
    <property type="match status" value="1"/>
</dbReference>
<dbReference type="PANTHER" id="PTHR23346">
    <property type="entry name" value="TRANSLATIONAL ACTIVATOR GCN1-RELATED"/>
    <property type="match status" value="1"/>
</dbReference>
<name>A0A9D4N5L9_DREPO</name>
<dbReference type="EMBL" id="JAIWYP010000001">
    <property type="protein sequence ID" value="KAH3887172.1"/>
    <property type="molecule type" value="Genomic_DNA"/>
</dbReference>
<protein>
    <submittedName>
        <fullName evidence="2">Uncharacterized protein</fullName>
    </submittedName>
</protein>
<proteinExistence type="predicted"/>
<dbReference type="GO" id="GO:0005829">
    <property type="term" value="C:cytosol"/>
    <property type="evidence" value="ECO:0007669"/>
    <property type="project" value="TreeGrafter"/>
</dbReference>
<evidence type="ECO:0000313" key="2">
    <source>
        <dbReference type="EMBL" id="KAH3887172.1"/>
    </source>
</evidence>
<dbReference type="GO" id="GO:0019887">
    <property type="term" value="F:protein kinase regulator activity"/>
    <property type="evidence" value="ECO:0007669"/>
    <property type="project" value="TreeGrafter"/>
</dbReference>
<dbReference type="GO" id="GO:0034198">
    <property type="term" value="P:cellular response to amino acid starvation"/>
    <property type="evidence" value="ECO:0007669"/>
    <property type="project" value="TreeGrafter"/>
</dbReference>
<gene>
    <name evidence="2" type="ORF">DPMN_011188</name>
</gene>
<keyword evidence="3" id="KW-1185">Reference proteome</keyword>
<reference evidence="2" key="2">
    <citation type="submission" date="2020-11" db="EMBL/GenBank/DDBJ databases">
        <authorList>
            <person name="McCartney M.A."/>
            <person name="Auch B."/>
            <person name="Kono T."/>
            <person name="Mallez S."/>
            <person name="Becker A."/>
            <person name="Gohl D.M."/>
            <person name="Silverstein K.A.T."/>
            <person name="Koren S."/>
            <person name="Bechman K.B."/>
            <person name="Herman A."/>
            <person name="Abrahante J.E."/>
            <person name="Garbe J."/>
        </authorList>
    </citation>
    <scope>NUCLEOTIDE SEQUENCE</scope>
    <source>
        <strain evidence="2">Duluth1</strain>
        <tissue evidence="2">Whole animal</tissue>
    </source>
</reference>
<reference evidence="2" key="1">
    <citation type="journal article" date="2019" name="bioRxiv">
        <title>The Genome of the Zebra Mussel, Dreissena polymorpha: A Resource for Invasive Species Research.</title>
        <authorList>
            <person name="McCartney M.A."/>
            <person name="Auch B."/>
            <person name="Kono T."/>
            <person name="Mallez S."/>
            <person name="Zhang Y."/>
            <person name="Obille A."/>
            <person name="Becker A."/>
            <person name="Abrahante J.E."/>
            <person name="Garbe J."/>
            <person name="Badalamenti J.P."/>
            <person name="Herman A."/>
            <person name="Mangelson H."/>
            <person name="Liachko I."/>
            <person name="Sullivan S."/>
            <person name="Sone E.D."/>
            <person name="Koren S."/>
            <person name="Silverstein K.A.T."/>
            <person name="Beckman K.B."/>
            <person name="Gohl D.M."/>
        </authorList>
    </citation>
    <scope>NUCLEOTIDE SEQUENCE</scope>
    <source>
        <strain evidence="2">Duluth1</strain>
        <tissue evidence="2">Whole animal</tissue>
    </source>
</reference>
<keyword evidence="1" id="KW-0677">Repeat</keyword>
<evidence type="ECO:0000256" key="1">
    <source>
        <dbReference type="ARBA" id="ARBA00022737"/>
    </source>
</evidence>
<dbReference type="GO" id="GO:0006417">
    <property type="term" value="P:regulation of translation"/>
    <property type="evidence" value="ECO:0007669"/>
    <property type="project" value="TreeGrafter"/>
</dbReference>
<dbReference type="AlphaFoldDB" id="A0A9D4N5L9"/>
<evidence type="ECO:0000313" key="3">
    <source>
        <dbReference type="Proteomes" id="UP000828390"/>
    </source>
</evidence>
<dbReference type="Proteomes" id="UP000828390">
    <property type="component" value="Unassembled WGS sequence"/>
</dbReference>
<accession>A0A9D4N5L9</accession>
<sequence>MWCCVAGLAEVVGGMGLADLQKLMPVIISTAQRSDIPPHVRDGYIMMYIYLPSVFKEEFKQYIGPIIPSILKVNV</sequence>
<comment type="caution">
    <text evidence="2">The sequence shown here is derived from an EMBL/GenBank/DDBJ whole genome shotgun (WGS) entry which is preliminary data.</text>
</comment>
<organism evidence="2 3">
    <name type="scientific">Dreissena polymorpha</name>
    <name type="common">Zebra mussel</name>
    <name type="synonym">Mytilus polymorpha</name>
    <dbReference type="NCBI Taxonomy" id="45954"/>
    <lineage>
        <taxon>Eukaryota</taxon>
        <taxon>Metazoa</taxon>
        <taxon>Spiralia</taxon>
        <taxon>Lophotrochozoa</taxon>
        <taxon>Mollusca</taxon>
        <taxon>Bivalvia</taxon>
        <taxon>Autobranchia</taxon>
        <taxon>Heteroconchia</taxon>
        <taxon>Euheterodonta</taxon>
        <taxon>Imparidentia</taxon>
        <taxon>Neoheterodontei</taxon>
        <taxon>Myida</taxon>
        <taxon>Dreissenoidea</taxon>
        <taxon>Dreissenidae</taxon>
        <taxon>Dreissena</taxon>
    </lineage>
</organism>